<dbReference type="SMART" id="SM00267">
    <property type="entry name" value="GGDEF"/>
    <property type="match status" value="1"/>
</dbReference>
<evidence type="ECO:0000313" key="3">
    <source>
        <dbReference type="EMBL" id="CAM77931.1"/>
    </source>
</evidence>
<dbReference type="Gene3D" id="3.30.70.270">
    <property type="match status" value="1"/>
</dbReference>
<dbReference type="AlphaFoldDB" id="A4U4X4"/>
<dbReference type="EMBL" id="CU459003">
    <property type="protein sequence ID" value="CAM77931.1"/>
    <property type="molecule type" value="Genomic_DNA"/>
</dbReference>
<reference evidence="3" key="1">
    <citation type="journal article" date="2007" name="J. Bacteriol.">
        <title>Comparative genome analysis of four magnetotactic bacteria reveals a complex set of group-specific genes implicated in magnetosome biomineralization and function.</title>
        <authorList>
            <person name="Richter M."/>
            <person name="Kube M."/>
            <person name="Bazylinski D.A."/>
            <person name="Lombardot T."/>
            <person name="Gloeckner F.O."/>
            <person name="Reinhardt R."/>
            <person name="Schueler D."/>
        </authorList>
    </citation>
    <scope>NUCLEOTIDE SEQUENCE</scope>
    <source>
        <strain evidence="3">MSR-1</strain>
    </source>
</reference>
<dbReference type="CDD" id="cd01949">
    <property type="entry name" value="GGDEF"/>
    <property type="match status" value="1"/>
</dbReference>
<dbReference type="InterPro" id="IPR035919">
    <property type="entry name" value="EAL_sf"/>
</dbReference>
<dbReference type="PANTHER" id="PTHR44757:SF2">
    <property type="entry name" value="BIOFILM ARCHITECTURE MAINTENANCE PROTEIN MBAA"/>
    <property type="match status" value="1"/>
</dbReference>
<feature type="domain" description="EAL" evidence="1">
    <location>
        <begin position="316"/>
        <end position="570"/>
    </location>
</feature>
<dbReference type="PROSITE" id="PS50883">
    <property type="entry name" value="EAL"/>
    <property type="match status" value="1"/>
</dbReference>
<dbReference type="SUPFAM" id="SSF141868">
    <property type="entry name" value="EAL domain-like"/>
    <property type="match status" value="1"/>
</dbReference>
<dbReference type="InterPro" id="IPR035965">
    <property type="entry name" value="PAS-like_dom_sf"/>
</dbReference>
<dbReference type="InterPro" id="IPR001633">
    <property type="entry name" value="EAL_dom"/>
</dbReference>
<dbReference type="NCBIfam" id="TIGR00254">
    <property type="entry name" value="GGDEF"/>
    <property type="match status" value="1"/>
</dbReference>
<dbReference type="PROSITE" id="PS50887">
    <property type="entry name" value="GGDEF"/>
    <property type="match status" value="1"/>
</dbReference>
<gene>
    <name evidence="3" type="ORF">MGR_3999</name>
</gene>
<protein>
    <submittedName>
        <fullName evidence="3">Sensory box protein</fullName>
    </submittedName>
</protein>
<sequence length="575" mass="62816">MSQADSGAFYAYGDCAFLAHGENGRPRGGTMIERNPVLDAIMENIRDAVVVAGSDRVPVRVNKAFETLTGHAGEVFLRQTSADASVAHSQLVQAIGHAGDDPWQGEIRRADGSGLMSRVSVTAIEAGAHYLALLRPAGEEDCKKFGHDVLTGLPNRDIFADRVDRAVLQVNRAGGSIALLMMGLDRFTMVNDALGHSAGDRLLTEVARRLRHCIRETDTAVRLEGDKFALVMTIADVDDSVIVAEKVLAAIKEPFAIDGQDVVVTFSIGIALYPQDSQTAEGLIKQAENALHHAKISGRSQYQFFSKDMNNKARSRLDLESRMRRALVNEEFVVFYQPKVSAENNRIVGAEALIRWIDPDKGMVNPGEFIPVAEETGLIEQIGTWVLRRSCQQVREWQGMGLETVKVSVNVSARQFKSRALLDIVTGVLAETGLAPKWLELEITESMLMNDVEAAVKKMTALRDLGLGLSIDDFGTGYSSLSYLGRFPITTLKIDRAFIADVDHNPKTAEIARAIIGLSRGLNLEVVAEGCEIAAHIQFLKDNGCDTVQGFFYSRPVPAEQFQAMLADGFLRGQA</sequence>
<dbReference type="Pfam" id="PF00990">
    <property type="entry name" value="GGDEF"/>
    <property type="match status" value="1"/>
</dbReference>
<dbReference type="Gene3D" id="3.30.450.20">
    <property type="entry name" value="PAS domain"/>
    <property type="match status" value="1"/>
</dbReference>
<dbReference type="SUPFAM" id="SSF55785">
    <property type="entry name" value="PYP-like sensor domain (PAS domain)"/>
    <property type="match status" value="1"/>
</dbReference>
<dbReference type="InterPro" id="IPR000160">
    <property type="entry name" value="GGDEF_dom"/>
</dbReference>
<dbReference type="SUPFAM" id="SSF55073">
    <property type="entry name" value="Nucleotide cyclase"/>
    <property type="match status" value="1"/>
</dbReference>
<dbReference type="Gene3D" id="3.20.20.450">
    <property type="entry name" value="EAL domain"/>
    <property type="match status" value="1"/>
</dbReference>
<dbReference type="SMART" id="SM00052">
    <property type="entry name" value="EAL"/>
    <property type="match status" value="1"/>
</dbReference>
<dbReference type="InterPro" id="IPR029787">
    <property type="entry name" value="Nucleotide_cyclase"/>
</dbReference>
<evidence type="ECO:0000259" key="1">
    <source>
        <dbReference type="PROSITE" id="PS50883"/>
    </source>
</evidence>
<dbReference type="CDD" id="cd01948">
    <property type="entry name" value="EAL"/>
    <property type="match status" value="1"/>
</dbReference>
<dbReference type="InterPro" id="IPR043128">
    <property type="entry name" value="Rev_trsase/Diguanyl_cyclase"/>
</dbReference>
<name>A4U4X4_9PROT</name>
<dbReference type="PANTHER" id="PTHR44757">
    <property type="entry name" value="DIGUANYLATE CYCLASE DGCP"/>
    <property type="match status" value="1"/>
</dbReference>
<dbReference type="FunFam" id="3.20.20.450:FF:000001">
    <property type="entry name" value="Cyclic di-GMP phosphodiesterase yahA"/>
    <property type="match status" value="1"/>
</dbReference>
<proteinExistence type="predicted"/>
<evidence type="ECO:0000259" key="2">
    <source>
        <dbReference type="PROSITE" id="PS50887"/>
    </source>
</evidence>
<organism evidence="3">
    <name type="scientific">Magnetospirillum gryphiswaldense</name>
    <dbReference type="NCBI Taxonomy" id="55518"/>
    <lineage>
        <taxon>Bacteria</taxon>
        <taxon>Pseudomonadati</taxon>
        <taxon>Pseudomonadota</taxon>
        <taxon>Alphaproteobacteria</taxon>
        <taxon>Rhodospirillales</taxon>
        <taxon>Rhodospirillaceae</taxon>
        <taxon>Magnetospirillum</taxon>
    </lineage>
</organism>
<dbReference type="InterPro" id="IPR052155">
    <property type="entry name" value="Biofilm_reg_signaling"/>
</dbReference>
<accession>A4U4X4</accession>
<dbReference type="Pfam" id="PF00563">
    <property type="entry name" value="EAL"/>
    <property type="match status" value="1"/>
</dbReference>
<feature type="domain" description="GGDEF" evidence="2">
    <location>
        <begin position="175"/>
        <end position="307"/>
    </location>
</feature>